<dbReference type="AlphaFoldDB" id="A0A6V8LXC6"/>
<evidence type="ECO:0000313" key="1">
    <source>
        <dbReference type="EMBL" id="GFK94456.1"/>
    </source>
</evidence>
<dbReference type="Gene3D" id="3.40.50.2300">
    <property type="match status" value="1"/>
</dbReference>
<comment type="caution">
    <text evidence="1">The sequence shown here is derived from an EMBL/GenBank/DDBJ whole genome shotgun (WGS) entry which is preliminary data.</text>
</comment>
<dbReference type="InterPro" id="IPR011006">
    <property type="entry name" value="CheY-like_superfamily"/>
</dbReference>
<protein>
    <recommendedName>
        <fullName evidence="3">Response regulatory domain-containing protein</fullName>
    </recommendedName>
</protein>
<name>A0A6V8LXC6_9BACT</name>
<dbReference type="RefSeq" id="WP_173084555.1">
    <property type="nucleotide sequence ID" value="NZ_BLTE01000010.1"/>
</dbReference>
<accession>A0A6V8LXC6</accession>
<evidence type="ECO:0000313" key="2">
    <source>
        <dbReference type="Proteomes" id="UP000494245"/>
    </source>
</evidence>
<proteinExistence type="predicted"/>
<reference evidence="1 2" key="2">
    <citation type="submission" date="2020-05" db="EMBL/GenBank/DDBJ databases">
        <title>Draft genome sequence of Desulfovibrio sp. strainFSS-1.</title>
        <authorList>
            <person name="Shimoshige H."/>
            <person name="Kobayashi H."/>
            <person name="Maekawa T."/>
        </authorList>
    </citation>
    <scope>NUCLEOTIDE SEQUENCE [LARGE SCALE GENOMIC DNA]</scope>
    <source>
        <strain evidence="1 2">SIID29052-01</strain>
    </source>
</reference>
<evidence type="ECO:0008006" key="3">
    <source>
        <dbReference type="Google" id="ProtNLM"/>
    </source>
</evidence>
<gene>
    <name evidence="1" type="ORF">NNJEOMEG_02301</name>
</gene>
<dbReference type="EMBL" id="BLTE01000010">
    <property type="protein sequence ID" value="GFK94456.1"/>
    <property type="molecule type" value="Genomic_DNA"/>
</dbReference>
<organism evidence="1 2">
    <name type="scientific">Fundidesulfovibrio magnetotacticus</name>
    <dbReference type="NCBI Taxonomy" id="2730080"/>
    <lineage>
        <taxon>Bacteria</taxon>
        <taxon>Pseudomonadati</taxon>
        <taxon>Thermodesulfobacteriota</taxon>
        <taxon>Desulfovibrionia</taxon>
        <taxon>Desulfovibrionales</taxon>
        <taxon>Desulfovibrionaceae</taxon>
        <taxon>Fundidesulfovibrio</taxon>
    </lineage>
</organism>
<reference evidence="1 2" key="1">
    <citation type="submission" date="2020-04" db="EMBL/GenBank/DDBJ databases">
        <authorList>
            <consortium name="Desulfovibrio sp. FSS-1 genome sequencing consortium"/>
            <person name="Shimoshige H."/>
            <person name="Kobayashi H."/>
            <person name="Maekawa T."/>
        </authorList>
    </citation>
    <scope>NUCLEOTIDE SEQUENCE [LARGE SCALE GENOMIC DNA]</scope>
    <source>
        <strain evidence="1 2">SIID29052-01</strain>
    </source>
</reference>
<dbReference type="Proteomes" id="UP000494245">
    <property type="component" value="Unassembled WGS sequence"/>
</dbReference>
<sequence length="133" mass="13809">MSGPLPVLLAAPTLAGWEGFVQGLVDCGARVGHARTGLAALESVTQARPVLVVADEGLPDLTPLQLVLRILGIDAAVNAAVVSSLSEEDFHEKAEGLGVLAQLPPQPGERHARELLARLEAVLAPTTGQARRT</sequence>
<dbReference type="SUPFAM" id="SSF52172">
    <property type="entry name" value="CheY-like"/>
    <property type="match status" value="1"/>
</dbReference>
<keyword evidence="2" id="KW-1185">Reference proteome</keyword>